<accession>A0A2N3HG03</accession>
<dbReference type="SMART" id="SM00248">
    <property type="entry name" value="ANK"/>
    <property type="match status" value="2"/>
</dbReference>
<dbReference type="AlphaFoldDB" id="A0A2N3HG03"/>
<feature type="signal peptide" evidence="2">
    <location>
        <begin position="1"/>
        <end position="21"/>
    </location>
</feature>
<evidence type="ECO:0000313" key="4">
    <source>
        <dbReference type="Proteomes" id="UP000233435"/>
    </source>
</evidence>
<evidence type="ECO:0000313" key="3">
    <source>
        <dbReference type="EMBL" id="PKQ43919.1"/>
    </source>
</evidence>
<dbReference type="SUPFAM" id="SSF48403">
    <property type="entry name" value="Ankyrin repeat"/>
    <property type="match status" value="1"/>
</dbReference>
<dbReference type="OrthoDB" id="1374157at2"/>
<dbReference type="Proteomes" id="UP000233435">
    <property type="component" value="Unassembled WGS sequence"/>
</dbReference>
<protein>
    <submittedName>
        <fullName evidence="3">Ankyrin repeat domain-containing protein</fullName>
    </submittedName>
</protein>
<dbReference type="PANTHER" id="PTHR22677">
    <property type="entry name" value="ANKYRIN REPEAT DOMAIN-CONTAINING PROTEIN 60"/>
    <property type="match status" value="1"/>
</dbReference>
<comment type="caution">
    <text evidence="3">The sequence shown here is derived from an EMBL/GenBank/DDBJ whole genome shotgun (WGS) entry which is preliminary data.</text>
</comment>
<name>A0A2N3HG03_9FLAO</name>
<keyword evidence="4" id="KW-1185">Reference proteome</keyword>
<sequence length="128" mass="14004">MKKTIIISALALCFSVVTLHAETSIKTLTNYQPTSKVKVSPFCVSIAKGDFETVKKLVELGTDVNQKSEGMTPVMYAAKYNRTDILKLLIANGANLKAKSDKGMTAIKYAELHKAHDAKAILEEAMKK</sequence>
<evidence type="ECO:0000256" key="2">
    <source>
        <dbReference type="SAM" id="SignalP"/>
    </source>
</evidence>
<evidence type="ECO:0000256" key="1">
    <source>
        <dbReference type="PROSITE-ProRule" id="PRU00023"/>
    </source>
</evidence>
<feature type="chain" id="PRO_5014710276" evidence="2">
    <location>
        <begin position="22"/>
        <end position="128"/>
    </location>
</feature>
<dbReference type="EMBL" id="PJEO01000054">
    <property type="protein sequence ID" value="PKQ43919.1"/>
    <property type="molecule type" value="Genomic_DNA"/>
</dbReference>
<dbReference type="PROSITE" id="PS50088">
    <property type="entry name" value="ANK_REPEAT"/>
    <property type="match status" value="1"/>
</dbReference>
<organism evidence="3 4">
    <name type="scientific">Confluentibacter flavum</name>
    <dbReference type="NCBI Taxonomy" id="1909700"/>
    <lineage>
        <taxon>Bacteria</taxon>
        <taxon>Pseudomonadati</taxon>
        <taxon>Bacteroidota</taxon>
        <taxon>Flavobacteriia</taxon>
        <taxon>Flavobacteriales</taxon>
        <taxon>Flavobacteriaceae</taxon>
        <taxon>Confluentibacter</taxon>
    </lineage>
</organism>
<dbReference type="PROSITE" id="PS50297">
    <property type="entry name" value="ANK_REP_REGION"/>
    <property type="match status" value="1"/>
</dbReference>
<dbReference type="InterPro" id="IPR002110">
    <property type="entry name" value="Ankyrin_rpt"/>
</dbReference>
<dbReference type="InterPro" id="IPR036770">
    <property type="entry name" value="Ankyrin_rpt-contain_sf"/>
</dbReference>
<reference evidence="3 4" key="1">
    <citation type="submission" date="2017-12" db="EMBL/GenBank/DDBJ databases">
        <title>Confluentibacter flavum sp. nov., isolated from the saline lake.</title>
        <authorList>
            <person name="Yu L."/>
        </authorList>
    </citation>
    <scope>NUCLEOTIDE SEQUENCE [LARGE SCALE GENOMIC DNA]</scope>
    <source>
        <strain evidence="3 4">3B</strain>
    </source>
</reference>
<dbReference type="Gene3D" id="1.25.40.20">
    <property type="entry name" value="Ankyrin repeat-containing domain"/>
    <property type="match status" value="1"/>
</dbReference>
<keyword evidence="1" id="KW-0040">ANK repeat</keyword>
<gene>
    <name evidence="3" type="ORF">CSW08_15985</name>
</gene>
<dbReference type="InterPro" id="IPR039323">
    <property type="entry name" value="ANKRD_45/46/60"/>
</dbReference>
<dbReference type="Pfam" id="PF12796">
    <property type="entry name" value="Ank_2"/>
    <property type="match status" value="1"/>
</dbReference>
<dbReference type="RefSeq" id="WP_106660871.1">
    <property type="nucleotide sequence ID" value="NZ_PJEO01000054.1"/>
</dbReference>
<dbReference type="PANTHER" id="PTHR22677:SF4">
    <property type="entry name" value="USHER SYNDROME TYPE-1G PROTEIN-LIKE PROTEIN"/>
    <property type="match status" value="1"/>
</dbReference>
<feature type="repeat" description="ANK" evidence="1">
    <location>
        <begin position="69"/>
        <end position="101"/>
    </location>
</feature>
<proteinExistence type="predicted"/>
<keyword evidence="2" id="KW-0732">Signal</keyword>